<evidence type="ECO:0000256" key="5">
    <source>
        <dbReference type="ARBA" id="ARBA00022605"/>
    </source>
</evidence>
<dbReference type="InterPro" id="IPR020568">
    <property type="entry name" value="Ribosomal_Su5_D2-typ_SF"/>
</dbReference>
<proteinExistence type="inferred from homology"/>
<sequence>MTVEIRVPASSANLGPGFDCLGLALPFFLTVHASPSEKWKITNQTEHLPVGLQPQDHLLVRTALWTAEKYGQSLPPCDVELSSEIPLARGLGSSAAAIVGGIQLANEMANLKLSCEEIVHLASELEGHPDNVAAAVYGEVVVAIDLGSRTEVMKLHAADFYWLVAIPNNELKTSVARGVLPDTYQRDTAVKSSAVANMLVAALSIGDAEKVGFYMEQDNFHEPYRFSLIEHAEAFRRDVKRLGAFGTSISGAGPTLLSLVPAEFPIEQLSSLYPHLSLSIVTTWGAGLETKQIAK</sequence>
<comment type="subcellular location">
    <subcellularLocation>
        <location evidence="13">Cytoplasm</location>
    </subcellularLocation>
</comment>
<accession>A0ABV8UVQ2</accession>
<keyword evidence="17" id="KW-1185">Reference proteome</keyword>
<dbReference type="InterPro" id="IPR000870">
    <property type="entry name" value="Homoserine_kinase"/>
</dbReference>
<keyword evidence="6 13" id="KW-0808">Transferase</keyword>
<evidence type="ECO:0000313" key="17">
    <source>
        <dbReference type="Proteomes" id="UP001595733"/>
    </source>
</evidence>
<dbReference type="PROSITE" id="PS00627">
    <property type="entry name" value="GHMP_KINASES_ATP"/>
    <property type="match status" value="1"/>
</dbReference>
<comment type="similarity">
    <text evidence="2 13">Belongs to the GHMP kinase family. Homoserine kinase subfamily.</text>
</comment>
<comment type="function">
    <text evidence="12 13">Catalyzes the ATP-dependent phosphorylation of L-homoserine to L-homoserine phosphate.</text>
</comment>
<dbReference type="Pfam" id="PF00288">
    <property type="entry name" value="GHMP_kinases_N"/>
    <property type="match status" value="1"/>
</dbReference>
<comment type="caution">
    <text evidence="16">The sequence shown here is derived from an EMBL/GenBank/DDBJ whole genome shotgun (WGS) entry which is preliminary data.</text>
</comment>
<evidence type="ECO:0000256" key="11">
    <source>
        <dbReference type="ARBA" id="ARBA00049375"/>
    </source>
</evidence>
<evidence type="ECO:0000256" key="13">
    <source>
        <dbReference type="HAMAP-Rule" id="MF_00384"/>
    </source>
</evidence>
<evidence type="ECO:0000256" key="12">
    <source>
        <dbReference type="ARBA" id="ARBA00049954"/>
    </source>
</evidence>
<dbReference type="SUPFAM" id="SSF54211">
    <property type="entry name" value="Ribosomal protein S5 domain 2-like"/>
    <property type="match status" value="1"/>
</dbReference>
<evidence type="ECO:0000256" key="9">
    <source>
        <dbReference type="ARBA" id="ARBA00022777"/>
    </source>
</evidence>
<dbReference type="Pfam" id="PF08544">
    <property type="entry name" value="GHMP_kinases_C"/>
    <property type="match status" value="1"/>
</dbReference>
<evidence type="ECO:0000256" key="4">
    <source>
        <dbReference type="ARBA" id="ARBA00017858"/>
    </source>
</evidence>
<dbReference type="NCBIfam" id="TIGR00191">
    <property type="entry name" value="thrB"/>
    <property type="match status" value="1"/>
</dbReference>
<keyword evidence="10 13" id="KW-0067">ATP-binding</keyword>
<dbReference type="Gene3D" id="3.30.230.10">
    <property type="match status" value="1"/>
</dbReference>
<dbReference type="InterPro" id="IPR006203">
    <property type="entry name" value="GHMP_knse_ATP-bd_CS"/>
</dbReference>
<evidence type="ECO:0000256" key="8">
    <source>
        <dbReference type="ARBA" id="ARBA00022741"/>
    </source>
</evidence>
<dbReference type="PIRSF" id="PIRSF000676">
    <property type="entry name" value="Homoser_kin"/>
    <property type="match status" value="1"/>
</dbReference>
<reference evidence="17" key="1">
    <citation type="journal article" date="2019" name="Int. J. Syst. Evol. Microbiol.">
        <title>The Global Catalogue of Microorganisms (GCM) 10K type strain sequencing project: providing services to taxonomists for standard genome sequencing and annotation.</title>
        <authorList>
            <consortium name="The Broad Institute Genomics Platform"/>
            <consortium name="The Broad Institute Genome Sequencing Center for Infectious Disease"/>
            <person name="Wu L."/>
            <person name="Ma J."/>
        </authorList>
    </citation>
    <scope>NUCLEOTIDE SEQUENCE [LARGE SCALE GENOMIC DNA]</scope>
    <source>
        <strain evidence="17">CCUG 50353</strain>
    </source>
</reference>
<dbReference type="PANTHER" id="PTHR20861">
    <property type="entry name" value="HOMOSERINE/4-DIPHOSPHOCYTIDYL-2-C-METHYL-D-ERYTHRITOL KINASE"/>
    <property type="match status" value="1"/>
</dbReference>
<evidence type="ECO:0000259" key="15">
    <source>
        <dbReference type="Pfam" id="PF08544"/>
    </source>
</evidence>
<evidence type="ECO:0000256" key="3">
    <source>
        <dbReference type="ARBA" id="ARBA00012078"/>
    </source>
</evidence>
<evidence type="ECO:0000256" key="1">
    <source>
        <dbReference type="ARBA" id="ARBA00005015"/>
    </source>
</evidence>
<dbReference type="PANTHER" id="PTHR20861:SF1">
    <property type="entry name" value="HOMOSERINE KINASE"/>
    <property type="match status" value="1"/>
</dbReference>
<dbReference type="RefSeq" id="WP_378141170.1">
    <property type="nucleotide sequence ID" value="NZ_JBHSEF010000021.1"/>
</dbReference>
<name>A0ABV8UVQ2_9BACL</name>
<dbReference type="HAMAP" id="MF_00384">
    <property type="entry name" value="Homoser_kinase"/>
    <property type="match status" value="1"/>
</dbReference>
<dbReference type="GO" id="GO:0004413">
    <property type="term" value="F:homoserine kinase activity"/>
    <property type="evidence" value="ECO:0007669"/>
    <property type="project" value="UniProtKB-EC"/>
</dbReference>
<keyword evidence="8 13" id="KW-0547">Nucleotide-binding</keyword>
<feature type="domain" description="GHMP kinase N-terminal" evidence="14">
    <location>
        <begin position="58"/>
        <end position="138"/>
    </location>
</feature>
<feature type="binding site" evidence="13">
    <location>
        <begin position="86"/>
        <end position="96"/>
    </location>
    <ligand>
        <name>ATP</name>
        <dbReference type="ChEBI" id="CHEBI:30616"/>
    </ligand>
</feature>
<keyword evidence="9 13" id="KW-0418">Kinase</keyword>
<evidence type="ECO:0000256" key="6">
    <source>
        <dbReference type="ARBA" id="ARBA00022679"/>
    </source>
</evidence>
<evidence type="ECO:0000256" key="7">
    <source>
        <dbReference type="ARBA" id="ARBA00022697"/>
    </source>
</evidence>
<keyword evidence="7 13" id="KW-0791">Threonine biosynthesis</keyword>
<evidence type="ECO:0000256" key="10">
    <source>
        <dbReference type="ARBA" id="ARBA00022840"/>
    </source>
</evidence>
<dbReference type="Proteomes" id="UP001595733">
    <property type="component" value="Unassembled WGS sequence"/>
</dbReference>
<dbReference type="InterPro" id="IPR036554">
    <property type="entry name" value="GHMP_kinase_C_sf"/>
</dbReference>
<dbReference type="EMBL" id="JBHSEF010000021">
    <property type="protein sequence ID" value="MFC4354897.1"/>
    <property type="molecule type" value="Genomic_DNA"/>
</dbReference>
<dbReference type="InterPro" id="IPR013750">
    <property type="entry name" value="GHMP_kinase_C_dom"/>
</dbReference>
<dbReference type="InterPro" id="IPR006204">
    <property type="entry name" value="GHMP_kinase_N_dom"/>
</dbReference>
<comment type="pathway">
    <text evidence="1 13">Amino-acid biosynthesis; L-threonine biosynthesis; L-threonine from L-aspartate: step 4/5.</text>
</comment>
<evidence type="ECO:0000256" key="2">
    <source>
        <dbReference type="ARBA" id="ARBA00007370"/>
    </source>
</evidence>
<dbReference type="InterPro" id="IPR014721">
    <property type="entry name" value="Ribsml_uS5_D2-typ_fold_subgr"/>
</dbReference>
<comment type="catalytic activity">
    <reaction evidence="11 13">
        <text>L-homoserine + ATP = O-phospho-L-homoserine + ADP + H(+)</text>
        <dbReference type="Rhea" id="RHEA:13985"/>
        <dbReference type="ChEBI" id="CHEBI:15378"/>
        <dbReference type="ChEBI" id="CHEBI:30616"/>
        <dbReference type="ChEBI" id="CHEBI:57476"/>
        <dbReference type="ChEBI" id="CHEBI:57590"/>
        <dbReference type="ChEBI" id="CHEBI:456216"/>
        <dbReference type="EC" id="2.7.1.39"/>
    </reaction>
</comment>
<dbReference type="EC" id="2.7.1.39" evidence="3 13"/>
<keyword evidence="5 13" id="KW-0028">Amino-acid biosynthesis</keyword>
<dbReference type="PRINTS" id="PR00958">
    <property type="entry name" value="HOMSERKINASE"/>
</dbReference>
<organism evidence="16 17">
    <name type="scientific">Chryseomicrobium palamuruense</name>
    <dbReference type="NCBI Taxonomy" id="682973"/>
    <lineage>
        <taxon>Bacteria</taxon>
        <taxon>Bacillati</taxon>
        <taxon>Bacillota</taxon>
        <taxon>Bacilli</taxon>
        <taxon>Bacillales</taxon>
        <taxon>Caryophanaceae</taxon>
        <taxon>Chryseomicrobium</taxon>
    </lineage>
</organism>
<evidence type="ECO:0000313" key="16">
    <source>
        <dbReference type="EMBL" id="MFC4354897.1"/>
    </source>
</evidence>
<dbReference type="SUPFAM" id="SSF55060">
    <property type="entry name" value="GHMP Kinase, C-terminal domain"/>
    <property type="match status" value="1"/>
</dbReference>
<dbReference type="Gene3D" id="3.30.70.890">
    <property type="entry name" value="GHMP kinase, C-terminal domain"/>
    <property type="match status" value="1"/>
</dbReference>
<evidence type="ECO:0000259" key="14">
    <source>
        <dbReference type="Pfam" id="PF00288"/>
    </source>
</evidence>
<gene>
    <name evidence="13 16" type="primary">thrB</name>
    <name evidence="16" type="ORF">ACFO0S_07540</name>
</gene>
<feature type="domain" description="GHMP kinase C-terminal" evidence="15">
    <location>
        <begin position="201"/>
        <end position="261"/>
    </location>
</feature>
<keyword evidence="13" id="KW-0963">Cytoplasm</keyword>
<protein>
    <recommendedName>
        <fullName evidence="4 13">Homoserine kinase</fullName>
        <shortName evidence="13">HK</shortName>
        <shortName evidence="13">HSK</shortName>
        <ecNumber evidence="3 13">2.7.1.39</ecNumber>
    </recommendedName>
</protein>